<dbReference type="Gene3D" id="3.90.550.10">
    <property type="entry name" value="Spore Coat Polysaccharide Biosynthesis Protein SpsA, Chain A"/>
    <property type="match status" value="1"/>
</dbReference>
<dbReference type="GO" id="GO:0016757">
    <property type="term" value="F:glycosyltransferase activity"/>
    <property type="evidence" value="ECO:0000318"/>
    <property type="project" value="GO_Central"/>
</dbReference>
<dbReference type="InterPro" id="IPR029044">
    <property type="entry name" value="Nucleotide-diphossugar_trans"/>
</dbReference>
<keyword evidence="6" id="KW-1185">Reference proteome</keyword>
<evidence type="ECO:0000313" key="5">
    <source>
        <dbReference type="EMBL" id="KMZ57764.1"/>
    </source>
</evidence>
<dbReference type="Proteomes" id="UP000036987">
    <property type="component" value="Unassembled WGS sequence"/>
</dbReference>
<dbReference type="EC" id="2.4.1.-" evidence="3"/>
<dbReference type="AlphaFoldDB" id="A0A0K9NLW6"/>
<comment type="caution">
    <text evidence="5">The sequence shown here is derived from an EMBL/GenBank/DDBJ whole genome shotgun (WGS) entry which is preliminary data.</text>
</comment>
<evidence type="ECO:0000256" key="3">
    <source>
        <dbReference type="RuleBase" id="RU362027"/>
    </source>
</evidence>
<dbReference type="OrthoDB" id="2014201at2759"/>
<organism evidence="5 6">
    <name type="scientific">Zostera marina</name>
    <name type="common">Eelgrass</name>
    <dbReference type="NCBI Taxonomy" id="29655"/>
    <lineage>
        <taxon>Eukaryota</taxon>
        <taxon>Viridiplantae</taxon>
        <taxon>Streptophyta</taxon>
        <taxon>Embryophyta</taxon>
        <taxon>Tracheophyta</taxon>
        <taxon>Spermatophyta</taxon>
        <taxon>Magnoliopsida</taxon>
        <taxon>Liliopsida</taxon>
        <taxon>Zosteraceae</taxon>
        <taxon>Zostera</taxon>
    </lineage>
</organism>
<reference evidence="6" key="1">
    <citation type="journal article" date="2016" name="Nature">
        <title>The genome of the seagrass Zostera marina reveals angiosperm adaptation to the sea.</title>
        <authorList>
            <person name="Olsen J.L."/>
            <person name="Rouze P."/>
            <person name="Verhelst B."/>
            <person name="Lin Y.-C."/>
            <person name="Bayer T."/>
            <person name="Collen J."/>
            <person name="Dattolo E."/>
            <person name="De Paoli E."/>
            <person name="Dittami S."/>
            <person name="Maumus F."/>
            <person name="Michel G."/>
            <person name="Kersting A."/>
            <person name="Lauritano C."/>
            <person name="Lohaus R."/>
            <person name="Toepel M."/>
            <person name="Tonon T."/>
            <person name="Vanneste K."/>
            <person name="Amirebrahimi M."/>
            <person name="Brakel J."/>
            <person name="Bostroem C."/>
            <person name="Chovatia M."/>
            <person name="Grimwood J."/>
            <person name="Jenkins J.W."/>
            <person name="Jueterbock A."/>
            <person name="Mraz A."/>
            <person name="Stam W.T."/>
            <person name="Tice H."/>
            <person name="Bornberg-Bauer E."/>
            <person name="Green P.J."/>
            <person name="Pearson G.A."/>
            <person name="Procaccini G."/>
            <person name="Duarte C.M."/>
            <person name="Schmutz J."/>
            <person name="Reusch T.B.H."/>
            <person name="Van de Peer Y."/>
        </authorList>
    </citation>
    <scope>NUCLEOTIDE SEQUENCE [LARGE SCALE GENOMIC DNA]</scope>
    <source>
        <strain evidence="6">cv. Finnish</strain>
    </source>
</reference>
<keyword evidence="4" id="KW-1133">Transmembrane helix</keyword>
<comment type="similarity">
    <text evidence="3">Belongs to the glycosyltransferase 8 family.</text>
</comment>
<evidence type="ECO:0000313" key="6">
    <source>
        <dbReference type="Proteomes" id="UP000036987"/>
    </source>
</evidence>
<evidence type="ECO:0000256" key="2">
    <source>
        <dbReference type="ARBA" id="ARBA00023211"/>
    </source>
</evidence>
<keyword evidence="1" id="KW-0328">Glycosyltransferase</keyword>
<keyword evidence="2" id="KW-0464">Manganese</keyword>
<evidence type="ECO:0000256" key="4">
    <source>
        <dbReference type="SAM" id="Phobius"/>
    </source>
</evidence>
<protein>
    <recommendedName>
        <fullName evidence="3">Hexosyltransferase</fullName>
        <ecNumber evidence="3">2.4.1.-</ecNumber>
    </recommendedName>
</protein>
<keyword evidence="4" id="KW-0812">Transmembrane</keyword>
<gene>
    <name evidence="5" type="ORF">ZOSMA_82G00800</name>
</gene>
<accession>A0A0K9NLW6</accession>
<dbReference type="STRING" id="29655.A0A0K9NLW6"/>
<dbReference type="GO" id="GO:0045492">
    <property type="term" value="P:xylan biosynthetic process"/>
    <property type="evidence" value="ECO:0000318"/>
    <property type="project" value="GO_Central"/>
</dbReference>
<dbReference type="Pfam" id="PF01501">
    <property type="entry name" value="Glyco_transf_8"/>
    <property type="match status" value="1"/>
</dbReference>
<dbReference type="InterPro" id="IPR050587">
    <property type="entry name" value="GNT1/Glycosyltrans_8"/>
</dbReference>
<dbReference type="CDD" id="cd02537">
    <property type="entry name" value="GT8_Glycogenin"/>
    <property type="match status" value="1"/>
</dbReference>
<keyword evidence="5" id="KW-0808">Transferase</keyword>
<dbReference type="PANTHER" id="PTHR11183">
    <property type="entry name" value="GLYCOGENIN SUBFAMILY MEMBER"/>
    <property type="match status" value="1"/>
</dbReference>
<name>A0A0K9NLW6_ZOSMR</name>
<dbReference type="SUPFAM" id="SSF53448">
    <property type="entry name" value="Nucleotide-diphospho-sugar transferases"/>
    <property type="match status" value="1"/>
</dbReference>
<evidence type="ECO:0000256" key="1">
    <source>
        <dbReference type="ARBA" id="ARBA00022676"/>
    </source>
</evidence>
<keyword evidence="4" id="KW-0472">Membrane</keyword>
<feature type="transmembrane region" description="Helical" evidence="4">
    <location>
        <begin position="7"/>
        <end position="27"/>
    </location>
</feature>
<dbReference type="EMBL" id="LFYR01002027">
    <property type="protein sequence ID" value="KMZ57764.1"/>
    <property type="molecule type" value="Genomic_DNA"/>
</dbReference>
<dbReference type="InterPro" id="IPR002495">
    <property type="entry name" value="Glyco_trans_8"/>
</dbReference>
<sequence length="553" mass="65128">MSFNINMTAGYTFIFVIVYIIIIFTFYPTKLIYEDQASVPDDHLHQINDLITTTSQDIDDESLMMVRKEERLMDFLNGSLALVNINAKEWPKSLHDIQTVKFDRISKNITWKDLFPEWIDEDIQHTEPKCPVIPMPTFTSSQVVYSSVDIVVAELPCTYVKGKFFNKDLFRLQVHLVAANVALRMGRRDKDEKLTIVFRGECKPMMEMFRCDDMVQREGPWWVYRVDARSLKEKLSMPVGSCKLAINLNNVDKALQPRRDGKREAYASVIHSSSRYVCGAIILAQALLHTRTYRELLLLHDDSIPSDELKGLLLAGWKLRLVSRIRNPHVDKDKYNAYNYTKLRLWLMIEYSKIVFLDADVLVLRNIDFMFRLPQLSARGNDGDLFNSGVMVIEPSECSFQTMMDRQMEIVSYNGGDQGFLNEIFVWWHRMPCKVNFMKTFNSKSKQVRQRMEHLLTSKPPEFYAIHYLGMKPWTCYRDYDCNWNNKRQNVFANDVAHRLWWISYDRIDSKLCRFCNLTDGRKQTLRQNLRNATQENFQDQHWKIPIFDPRFL</sequence>
<proteinExistence type="inferred from homology"/>